<feature type="region of interest" description="Disordered" evidence="1">
    <location>
        <begin position="71"/>
        <end position="128"/>
    </location>
</feature>
<dbReference type="Proteomes" id="UP001190700">
    <property type="component" value="Unassembled WGS sequence"/>
</dbReference>
<feature type="compositionally biased region" description="Basic and acidic residues" evidence="1">
    <location>
        <begin position="96"/>
        <end position="128"/>
    </location>
</feature>
<accession>A0AAE0CFA8</accession>
<evidence type="ECO:0000313" key="3">
    <source>
        <dbReference type="Proteomes" id="UP001190700"/>
    </source>
</evidence>
<comment type="caution">
    <text evidence="2">The sequence shown here is derived from an EMBL/GenBank/DDBJ whole genome shotgun (WGS) entry which is preliminary data.</text>
</comment>
<dbReference type="AlphaFoldDB" id="A0AAE0CFA8"/>
<evidence type="ECO:0000256" key="1">
    <source>
        <dbReference type="SAM" id="MobiDB-lite"/>
    </source>
</evidence>
<organism evidence="2 3">
    <name type="scientific">Cymbomonas tetramitiformis</name>
    <dbReference type="NCBI Taxonomy" id="36881"/>
    <lineage>
        <taxon>Eukaryota</taxon>
        <taxon>Viridiplantae</taxon>
        <taxon>Chlorophyta</taxon>
        <taxon>Pyramimonadophyceae</taxon>
        <taxon>Pyramimonadales</taxon>
        <taxon>Pyramimonadaceae</taxon>
        <taxon>Cymbomonas</taxon>
    </lineage>
</organism>
<gene>
    <name evidence="2" type="ORF">CYMTET_36793</name>
</gene>
<protein>
    <submittedName>
        <fullName evidence="2">Uncharacterized protein</fullName>
    </submittedName>
</protein>
<keyword evidence="3" id="KW-1185">Reference proteome</keyword>
<feature type="non-terminal residue" evidence="2">
    <location>
        <position position="1"/>
    </location>
</feature>
<reference evidence="2 3" key="1">
    <citation type="journal article" date="2015" name="Genome Biol. Evol.">
        <title>Comparative Genomics of a Bacterivorous Green Alga Reveals Evolutionary Causalities and Consequences of Phago-Mixotrophic Mode of Nutrition.</title>
        <authorList>
            <person name="Burns J.A."/>
            <person name="Paasch A."/>
            <person name="Narechania A."/>
            <person name="Kim E."/>
        </authorList>
    </citation>
    <scope>NUCLEOTIDE SEQUENCE [LARGE SCALE GENOMIC DNA]</scope>
    <source>
        <strain evidence="2 3">PLY_AMNH</strain>
    </source>
</reference>
<name>A0AAE0CFA8_9CHLO</name>
<sequence length="128" mass="14029">CATGRGEPEMLRGMQAEDTELDVCLVNRTELEMLSHMLVARGAELDALLGPRPGALAELETLSRVRVRVHARSRRGRAGCPSVSLTQGAGRIELGTPHHDPRAECHECSAARKSRPACDRAHKQSRER</sequence>
<evidence type="ECO:0000313" key="2">
    <source>
        <dbReference type="EMBL" id="KAK3253978.1"/>
    </source>
</evidence>
<dbReference type="EMBL" id="LGRX02024457">
    <property type="protein sequence ID" value="KAK3253978.1"/>
    <property type="molecule type" value="Genomic_DNA"/>
</dbReference>
<proteinExistence type="predicted"/>